<reference evidence="1" key="2">
    <citation type="submission" date="2022-01" db="EMBL/GenBank/DDBJ databases">
        <authorList>
            <person name="Yamashiro T."/>
            <person name="Shiraishi A."/>
            <person name="Satake H."/>
            <person name="Nakayama K."/>
        </authorList>
    </citation>
    <scope>NUCLEOTIDE SEQUENCE</scope>
</reference>
<accession>A0ABQ4XZY5</accession>
<comment type="caution">
    <text evidence="1">The sequence shown here is derived from an EMBL/GenBank/DDBJ whole genome shotgun (WGS) entry which is preliminary data.</text>
</comment>
<reference evidence="1" key="1">
    <citation type="journal article" date="2022" name="Int. J. Mol. Sci.">
        <title>Draft Genome of Tanacetum Coccineum: Genomic Comparison of Closely Related Tanacetum-Family Plants.</title>
        <authorList>
            <person name="Yamashiro T."/>
            <person name="Shiraishi A."/>
            <person name="Nakayama K."/>
            <person name="Satake H."/>
        </authorList>
    </citation>
    <scope>NUCLEOTIDE SEQUENCE</scope>
</reference>
<evidence type="ECO:0000313" key="2">
    <source>
        <dbReference type="Proteomes" id="UP001151760"/>
    </source>
</evidence>
<proteinExistence type="predicted"/>
<gene>
    <name evidence="1" type="ORF">Tco_0703527</name>
</gene>
<name>A0ABQ4XZY5_9ASTR</name>
<sequence length="295" mass="34355">MPDNVWLNALDNSLVAPEKRLKIKRCNTRIAFTKPQKEETYKVTLEALKLSPCYPAFQITAEVPKIYMHQFWNTIKKIEKTDAYDFKLDKKQCRVDTEVFREILQICPRLPNQDFVELPFEDDLLSFIKELGYSGNCEMLSAIRTDQMHQPWRTFNVVINRCISGKSTRLDRLRESQAQIFKKEHMPYPRFTKVIINHFISKDNSISMRNIINLHIVRDDSLLGALKFVSKTKDCQKYGAMIPDGMINDDIKLSTAYKIYLDYATGKVPPKKERKFKKPVSLELKTVPASPKEPT</sequence>
<keyword evidence="2" id="KW-1185">Reference proteome</keyword>
<protein>
    <submittedName>
        <fullName evidence="1">Uncharacterized protein</fullName>
    </submittedName>
</protein>
<evidence type="ECO:0000313" key="1">
    <source>
        <dbReference type="EMBL" id="GJS70686.1"/>
    </source>
</evidence>
<dbReference type="EMBL" id="BQNB010009950">
    <property type="protein sequence ID" value="GJS70686.1"/>
    <property type="molecule type" value="Genomic_DNA"/>
</dbReference>
<organism evidence="1 2">
    <name type="scientific">Tanacetum coccineum</name>
    <dbReference type="NCBI Taxonomy" id="301880"/>
    <lineage>
        <taxon>Eukaryota</taxon>
        <taxon>Viridiplantae</taxon>
        <taxon>Streptophyta</taxon>
        <taxon>Embryophyta</taxon>
        <taxon>Tracheophyta</taxon>
        <taxon>Spermatophyta</taxon>
        <taxon>Magnoliopsida</taxon>
        <taxon>eudicotyledons</taxon>
        <taxon>Gunneridae</taxon>
        <taxon>Pentapetalae</taxon>
        <taxon>asterids</taxon>
        <taxon>campanulids</taxon>
        <taxon>Asterales</taxon>
        <taxon>Asteraceae</taxon>
        <taxon>Asteroideae</taxon>
        <taxon>Anthemideae</taxon>
        <taxon>Anthemidinae</taxon>
        <taxon>Tanacetum</taxon>
    </lineage>
</organism>
<dbReference type="Proteomes" id="UP001151760">
    <property type="component" value="Unassembled WGS sequence"/>
</dbReference>